<dbReference type="EMBL" id="BJON01000025">
    <property type="protein sequence ID" value="GED72102.1"/>
    <property type="molecule type" value="Genomic_DNA"/>
</dbReference>
<reference evidence="3" key="2">
    <citation type="submission" date="2015-07" db="EMBL/GenBank/DDBJ databases">
        <title>MeaNS - Measles Nucleotide Surveillance Program.</title>
        <authorList>
            <person name="Tran T."/>
            <person name="Druce J."/>
        </authorList>
    </citation>
    <scope>NUCLEOTIDE SEQUENCE</scope>
    <source>
        <strain evidence="3">DSM 9887</strain>
    </source>
</reference>
<reference evidence="2 5" key="3">
    <citation type="submission" date="2019-06" db="EMBL/GenBank/DDBJ databases">
        <title>Whole genome shotgun sequence of Brevibacillus reuszeri NBRC 15719.</title>
        <authorList>
            <person name="Hosoyama A."/>
            <person name="Uohara A."/>
            <person name="Ohji S."/>
            <person name="Ichikawa N."/>
        </authorList>
    </citation>
    <scope>NUCLEOTIDE SEQUENCE [LARGE SCALE GENOMIC DNA]</scope>
    <source>
        <strain evidence="2 5">NBRC 15719</strain>
    </source>
</reference>
<dbReference type="GO" id="GO:0008081">
    <property type="term" value="F:phosphoric diester hydrolase activity"/>
    <property type="evidence" value="ECO:0007669"/>
    <property type="project" value="InterPro"/>
</dbReference>
<dbReference type="Pfam" id="PF03009">
    <property type="entry name" value="GDPD"/>
    <property type="match status" value="1"/>
</dbReference>
<evidence type="ECO:0000313" key="5">
    <source>
        <dbReference type="Proteomes" id="UP000319578"/>
    </source>
</evidence>
<dbReference type="EMBL" id="LGIQ01000020">
    <property type="protein sequence ID" value="KNB68489.1"/>
    <property type="molecule type" value="Genomic_DNA"/>
</dbReference>
<comment type="caution">
    <text evidence="3">The sequence shown here is derived from an EMBL/GenBank/DDBJ whole genome shotgun (WGS) entry which is preliminary data.</text>
</comment>
<dbReference type="AlphaFoldDB" id="A0A0K9YII4"/>
<evidence type="ECO:0000259" key="1">
    <source>
        <dbReference type="PROSITE" id="PS51704"/>
    </source>
</evidence>
<dbReference type="InterPro" id="IPR030395">
    <property type="entry name" value="GP_PDE_dom"/>
</dbReference>
<dbReference type="GO" id="GO:0006629">
    <property type="term" value="P:lipid metabolic process"/>
    <property type="evidence" value="ECO:0007669"/>
    <property type="project" value="InterPro"/>
</dbReference>
<protein>
    <recommendedName>
        <fullName evidence="1">GP-PDE domain-containing protein</fullName>
    </recommendedName>
</protein>
<evidence type="ECO:0000313" key="4">
    <source>
        <dbReference type="Proteomes" id="UP000036834"/>
    </source>
</evidence>
<dbReference type="PANTHER" id="PTHR46211:SF1">
    <property type="entry name" value="GLYCEROPHOSPHODIESTER PHOSPHODIESTERASE, CYTOPLASMIC"/>
    <property type="match status" value="1"/>
</dbReference>
<evidence type="ECO:0000313" key="2">
    <source>
        <dbReference type="EMBL" id="GED72102.1"/>
    </source>
</evidence>
<dbReference type="PANTHER" id="PTHR46211">
    <property type="entry name" value="GLYCEROPHOSPHORYL DIESTER PHOSPHODIESTERASE"/>
    <property type="match status" value="1"/>
</dbReference>
<gene>
    <name evidence="3" type="ORF">ADS79_34010</name>
    <name evidence="2" type="ORF">BRE01_58040</name>
</gene>
<organism evidence="3 4">
    <name type="scientific">Brevibacillus reuszeri</name>
    <dbReference type="NCBI Taxonomy" id="54915"/>
    <lineage>
        <taxon>Bacteria</taxon>
        <taxon>Bacillati</taxon>
        <taxon>Bacillota</taxon>
        <taxon>Bacilli</taxon>
        <taxon>Bacillales</taxon>
        <taxon>Paenibacillaceae</taxon>
        <taxon>Brevibacillus</taxon>
    </lineage>
</organism>
<dbReference type="InterPro" id="IPR017946">
    <property type="entry name" value="PLC-like_Pdiesterase_TIM-brl"/>
</dbReference>
<dbReference type="CDD" id="cd08556">
    <property type="entry name" value="GDPD"/>
    <property type="match status" value="1"/>
</dbReference>
<sequence length="235" mass="26319">MKKLPQITAHTGCMGTPDNTIESSLTGIAAGAGLIEVDVQSSADGIAFLFHDVLPVFQTATLAELNHPDLRPWLSPLYKDRQLVTLEQLFEATMEADIRYNLDLKTAEAAGPAIEVIERMGMSQRVFFTGDTEGIEHGRDRVVWNTPADWNSTEWADNGEEVMQTCDRLTREGYFGLNMHYLACTEELVSYAHTKGLVVWVYTVDDPFYQRKMIEMGVDAITTCQVHTLRTLLEA</sequence>
<evidence type="ECO:0000313" key="3">
    <source>
        <dbReference type="EMBL" id="KNB68489.1"/>
    </source>
</evidence>
<dbReference type="PROSITE" id="PS51704">
    <property type="entry name" value="GP_PDE"/>
    <property type="match status" value="1"/>
</dbReference>
<name>A0A0K9YII4_9BACL</name>
<dbReference type="Gene3D" id="3.20.20.190">
    <property type="entry name" value="Phosphatidylinositol (PI) phosphodiesterase"/>
    <property type="match status" value="1"/>
</dbReference>
<dbReference type="PATRIC" id="fig|54915.3.peg.381"/>
<dbReference type="RefSeq" id="WP_049742900.1">
    <property type="nucleotide sequence ID" value="NZ_BJON01000025.1"/>
</dbReference>
<feature type="domain" description="GP-PDE" evidence="1">
    <location>
        <begin position="5"/>
        <end position="233"/>
    </location>
</feature>
<proteinExistence type="predicted"/>
<reference evidence="4" key="1">
    <citation type="submission" date="2015-07" db="EMBL/GenBank/DDBJ databases">
        <title>Genome sequencing project for genomic taxonomy and phylogenomics of Bacillus-like bacteria.</title>
        <authorList>
            <person name="Liu B."/>
            <person name="Wang J."/>
            <person name="Zhu Y."/>
            <person name="Liu G."/>
            <person name="Chen Q."/>
            <person name="Chen Z."/>
            <person name="Lan J."/>
            <person name="Che J."/>
            <person name="Ge C."/>
            <person name="Shi H."/>
            <person name="Pan Z."/>
            <person name="Liu X."/>
        </authorList>
    </citation>
    <scope>NUCLEOTIDE SEQUENCE [LARGE SCALE GENOMIC DNA]</scope>
    <source>
        <strain evidence="4">DSM 9887</strain>
    </source>
</reference>
<accession>A0A0K9YII4</accession>
<dbReference type="OrthoDB" id="384721at2"/>
<keyword evidence="5" id="KW-1185">Reference proteome</keyword>
<dbReference type="STRING" id="54915.ADS79_34010"/>
<dbReference type="Proteomes" id="UP000319578">
    <property type="component" value="Unassembled WGS sequence"/>
</dbReference>
<dbReference type="SUPFAM" id="SSF51695">
    <property type="entry name" value="PLC-like phosphodiesterases"/>
    <property type="match status" value="1"/>
</dbReference>
<dbReference type="Proteomes" id="UP000036834">
    <property type="component" value="Unassembled WGS sequence"/>
</dbReference>